<comment type="caution">
    <text evidence="1">The sequence shown here is derived from an EMBL/GenBank/DDBJ whole genome shotgun (WGS) entry which is preliminary data.</text>
</comment>
<dbReference type="EMBL" id="PKMF04000300">
    <property type="protein sequence ID" value="KAK7838718.1"/>
    <property type="molecule type" value="Genomic_DNA"/>
</dbReference>
<name>A0AAW0KJ93_QUESU</name>
<gene>
    <name evidence="1" type="ORF">CFP56_019299</name>
</gene>
<sequence>MKSTITKVFGIISST</sequence>
<evidence type="ECO:0000313" key="1">
    <source>
        <dbReference type="EMBL" id="KAK7838718.1"/>
    </source>
</evidence>
<accession>A0AAW0KJ93</accession>
<organism evidence="1 2">
    <name type="scientific">Quercus suber</name>
    <name type="common">Cork oak</name>
    <dbReference type="NCBI Taxonomy" id="58331"/>
    <lineage>
        <taxon>Eukaryota</taxon>
        <taxon>Viridiplantae</taxon>
        <taxon>Streptophyta</taxon>
        <taxon>Embryophyta</taxon>
        <taxon>Tracheophyta</taxon>
        <taxon>Spermatophyta</taxon>
        <taxon>Magnoliopsida</taxon>
        <taxon>eudicotyledons</taxon>
        <taxon>Gunneridae</taxon>
        <taxon>Pentapetalae</taxon>
        <taxon>rosids</taxon>
        <taxon>fabids</taxon>
        <taxon>Fagales</taxon>
        <taxon>Fagaceae</taxon>
        <taxon>Quercus</taxon>
    </lineage>
</organism>
<dbReference type="Proteomes" id="UP000237347">
    <property type="component" value="Unassembled WGS sequence"/>
</dbReference>
<keyword evidence="2" id="KW-1185">Reference proteome</keyword>
<evidence type="ECO:0000313" key="2">
    <source>
        <dbReference type="Proteomes" id="UP000237347"/>
    </source>
</evidence>
<proteinExistence type="predicted"/>
<reference evidence="1 2" key="1">
    <citation type="journal article" date="2018" name="Sci. Data">
        <title>The draft genome sequence of cork oak.</title>
        <authorList>
            <person name="Ramos A.M."/>
            <person name="Usie A."/>
            <person name="Barbosa P."/>
            <person name="Barros P.M."/>
            <person name="Capote T."/>
            <person name="Chaves I."/>
            <person name="Simoes F."/>
            <person name="Abreu I."/>
            <person name="Carrasquinho I."/>
            <person name="Faro C."/>
            <person name="Guimaraes J.B."/>
            <person name="Mendonca D."/>
            <person name="Nobrega F."/>
            <person name="Rodrigues L."/>
            <person name="Saibo N.J.M."/>
            <person name="Varela M.C."/>
            <person name="Egas C."/>
            <person name="Matos J."/>
            <person name="Miguel C.M."/>
            <person name="Oliveira M.M."/>
            <person name="Ricardo C.P."/>
            <person name="Goncalves S."/>
        </authorList>
    </citation>
    <scope>NUCLEOTIDE SEQUENCE [LARGE SCALE GENOMIC DNA]</scope>
    <source>
        <strain evidence="2">cv. HL8</strain>
    </source>
</reference>
<protein>
    <submittedName>
        <fullName evidence="1">Uncharacterized protein</fullName>
    </submittedName>
</protein>